<comment type="caution">
    <text evidence="1">The sequence shown here is derived from an EMBL/GenBank/DDBJ whole genome shotgun (WGS) entry which is preliminary data.</text>
</comment>
<proteinExistence type="predicted"/>
<evidence type="ECO:0000313" key="2">
    <source>
        <dbReference type="Proteomes" id="UP000006976"/>
    </source>
</evidence>
<gene>
    <name evidence="1" type="ORF">III_04920</name>
</gene>
<organism evidence="1 2">
    <name type="scientific">Bacillus mycoides</name>
    <dbReference type="NCBI Taxonomy" id="1405"/>
    <lineage>
        <taxon>Bacteria</taxon>
        <taxon>Bacillati</taxon>
        <taxon>Bacillota</taxon>
        <taxon>Bacilli</taxon>
        <taxon>Bacillales</taxon>
        <taxon>Bacillaceae</taxon>
        <taxon>Bacillus</taxon>
        <taxon>Bacillus cereus group</taxon>
    </lineage>
</organism>
<protein>
    <submittedName>
        <fullName evidence="1">Uncharacterized protein</fullName>
    </submittedName>
</protein>
<dbReference type="RefSeq" id="WP_002169256.1">
    <property type="nucleotide sequence ID" value="NZ_JH792251.1"/>
</dbReference>
<reference evidence="1 2" key="1">
    <citation type="submission" date="2012-04" db="EMBL/GenBank/DDBJ databases">
        <title>The Genome Sequence of Bacillus cereus VD078.</title>
        <authorList>
            <consortium name="The Broad Institute Genome Sequencing Platform"/>
            <consortium name="The Broad Institute Genome Sequencing Center for Infectious Disease"/>
            <person name="Feldgarden M."/>
            <person name="Van der Auwera G.A."/>
            <person name="Mahillon J."/>
            <person name="Duprez V."/>
            <person name="Timmery S."/>
            <person name="Mattelet C."/>
            <person name="Dierick K."/>
            <person name="Sun M."/>
            <person name="Yu Z."/>
            <person name="Zhu L."/>
            <person name="Hu X."/>
            <person name="Shank E.B."/>
            <person name="Swiecicka I."/>
            <person name="Hansen B.M."/>
            <person name="Andrup L."/>
            <person name="Young S.K."/>
            <person name="Zeng Q."/>
            <person name="Gargeya S."/>
            <person name="Fitzgerald M."/>
            <person name="Haas B."/>
            <person name="Abouelleil A."/>
            <person name="Alvarado L."/>
            <person name="Arachchi H.M."/>
            <person name="Berlin A."/>
            <person name="Chapman S.B."/>
            <person name="Goldberg J."/>
            <person name="Griggs A."/>
            <person name="Gujja S."/>
            <person name="Hansen M."/>
            <person name="Howarth C."/>
            <person name="Imamovic A."/>
            <person name="Larimer J."/>
            <person name="McCowen C."/>
            <person name="Montmayeur A."/>
            <person name="Murphy C."/>
            <person name="Neiman D."/>
            <person name="Pearson M."/>
            <person name="Priest M."/>
            <person name="Roberts A."/>
            <person name="Saif S."/>
            <person name="Shea T."/>
            <person name="Sisk P."/>
            <person name="Sykes S."/>
            <person name="Wortman J."/>
            <person name="Nusbaum C."/>
            <person name="Birren B."/>
        </authorList>
    </citation>
    <scope>NUCLEOTIDE SEQUENCE [LARGE SCALE GENOMIC DNA]</scope>
    <source>
        <strain evidence="1 2">VD078</strain>
    </source>
</reference>
<sequence>MEKINEETIKPFDDLEITGLDIIEVTGVISAHGTGTSSGSNGTYL</sequence>
<evidence type="ECO:0000313" key="1">
    <source>
        <dbReference type="EMBL" id="EJR33364.1"/>
    </source>
</evidence>
<name>A0ABC9QXA4_BACMY</name>
<dbReference type="EMBL" id="AHEV01000034">
    <property type="protein sequence ID" value="EJR33364.1"/>
    <property type="molecule type" value="Genomic_DNA"/>
</dbReference>
<dbReference type="Proteomes" id="UP000006976">
    <property type="component" value="Unassembled WGS sequence"/>
</dbReference>
<accession>A0ABC9QXA4</accession>
<dbReference type="AlphaFoldDB" id="A0ABC9QXA4"/>